<dbReference type="InterPro" id="IPR016032">
    <property type="entry name" value="Sig_transdc_resp-reg_C-effctor"/>
</dbReference>
<feature type="domain" description="OmpR/PhoB-type" evidence="5">
    <location>
        <begin position="15"/>
        <end position="88"/>
    </location>
</feature>
<feature type="domain" description="Bacterial transcriptional activator" evidence="6">
    <location>
        <begin position="97"/>
        <end position="241"/>
    </location>
</feature>
<dbReference type="InterPro" id="IPR036388">
    <property type="entry name" value="WH-like_DNA-bd_sf"/>
</dbReference>
<protein>
    <submittedName>
        <fullName evidence="7">AfsR/SARP family transcriptional regulator</fullName>
    </submittedName>
</protein>
<comment type="caution">
    <text evidence="7">The sequence shown here is derived from an EMBL/GenBank/DDBJ whole genome shotgun (WGS) entry which is preliminary data.</text>
</comment>
<keyword evidence="2" id="KW-0805">Transcription regulation</keyword>
<keyword evidence="4" id="KW-0804">Transcription</keyword>
<dbReference type="PANTHER" id="PTHR35807:SF1">
    <property type="entry name" value="TRANSCRIPTIONAL REGULATOR REDD"/>
    <property type="match status" value="1"/>
</dbReference>
<keyword evidence="8" id="KW-1185">Reference proteome</keyword>
<dbReference type="InterPro" id="IPR027417">
    <property type="entry name" value="P-loop_NTPase"/>
</dbReference>
<comment type="similarity">
    <text evidence="1">Belongs to the AfsR/DnrI/RedD regulatory family.</text>
</comment>
<dbReference type="InterPro" id="IPR005158">
    <property type="entry name" value="BTAD"/>
</dbReference>
<dbReference type="EMBL" id="JAMYJR010000028">
    <property type="protein sequence ID" value="MCO8273913.1"/>
    <property type="molecule type" value="Genomic_DNA"/>
</dbReference>
<evidence type="ECO:0000256" key="1">
    <source>
        <dbReference type="ARBA" id="ARBA00005820"/>
    </source>
</evidence>
<dbReference type="InterPro" id="IPR001867">
    <property type="entry name" value="OmpR/PhoB-type_DNA-bd"/>
</dbReference>
<sequence length="625" mass="66234">MRARLLGPVDAWCGPDLVELNGSKIRTVMAMLLLARGRVVEDATFTRMLWGADAPVTAPAQLQTYASRLRRMLTGHAEVVRQRPGYLLRMTGPSSMVDLVEFDALAARGRVELQRGNHLAATGSLAAAIELWQGPALVGVTEALSEAESPALLERRLSVVSDRIEADLALGRHAAVISELTGLVAAHPLRESLRGQLMRALYRCDRQADALRVYQEYRVRLADDLGIDPGPALQELHGALLRGDTAVAAPAPVTAVASAAPAAPADFTGREFELIRLRTALTAGNASGAAKIAAVVGLPGVGKTALALRVAHDIAADYPDGQVFVSLRDTEGRPRAAVDVLAEICATGGSPAPAPATTADGVRQYRGAYAGRRMLLVLDDAADEEQVRPLLQAPATCGVLVTSRAPLTALDGVRPLVLGAFAAGEATMLLARMAGETRVVADAAAAEAVAEACGYLPLAVRIAGARLAGRPHWPLANLAARLRDQSRTLDELTVADRSVRDALRSSVSALDDRLRVSLRQLAAQDTTAMTAQSAGRVLGLSPAEAEDRLDELAEAHLLTVDTTGARSVYRMPTLIRLYAREQGDRIVMKVPPARGLSAIWPVDGPDMERGRRVGRSIPTGRRTGC</sequence>
<dbReference type="InterPro" id="IPR011990">
    <property type="entry name" value="TPR-like_helical_dom_sf"/>
</dbReference>
<dbReference type="Gene3D" id="1.25.40.10">
    <property type="entry name" value="Tetratricopeptide repeat domain"/>
    <property type="match status" value="1"/>
</dbReference>
<dbReference type="InterPro" id="IPR051677">
    <property type="entry name" value="AfsR-DnrI-RedD_regulator"/>
</dbReference>
<evidence type="ECO:0000256" key="4">
    <source>
        <dbReference type="ARBA" id="ARBA00023163"/>
    </source>
</evidence>
<dbReference type="SUPFAM" id="SSF48452">
    <property type="entry name" value="TPR-like"/>
    <property type="match status" value="1"/>
</dbReference>
<dbReference type="RefSeq" id="WP_253239993.1">
    <property type="nucleotide sequence ID" value="NZ_JAMYJR010000028.1"/>
</dbReference>
<evidence type="ECO:0000256" key="3">
    <source>
        <dbReference type="ARBA" id="ARBA00023125"/>
    </source>
</evidence>
<dbReference type="PRINTS" id="PR00364">
    <property type="entry name" value="DISEASERSIST"/>
</dbReference>
<dbReference type="Proteomes" id="UP001523369">
    <property type="component" value="Unassembled WGS sequence"/>
</dbReference>
<dbReference type="SUPFAM" id="SSF52540">
    <property type="entry name" value="P-loop containing nucleoside triphosphate hydrolases"/>
    <property type="match status" value="1"/>
</dbReference>
<evidence type="ECO:0000313" key="7">
    <source>
        <dbReference type="EMBL" id="MCO8273913.1"/>
    </source>
</evidence>
<gene>
    <name evidence="7" type="ORF">M1L60_25270</name>
</gene>
<reference evidence="7 8" key="1">
    <citation type="submission" date="2022-06" db="EMBL/GenBank/DDBJ databases">
        <title>New Species of the Genus Actinoplanes, ActinopZanes ferrugineus.</title>
        <authorList>
            <person name="Ding P."/>
        </authorList>
    </citation>
    <scope>NUCLEOTIDE SEQUENCE [LARGE SCALE GENOMIC DNA]</scope>
    <source>
        <strain evidence="7 8">TRM88003</strain>
    </source>
</reference>
<dbReference type="InterPro" id="IPR002182">
    <property type="entry name" value="NB-ARC"/>
</dbReference>
<dbReference type="PANTHER" id="PTHR35807">
    <property type="entry name" value="TRANSCRIPTIONAL REGULATOR REDD-RELATED"/>
    <property type="match status" value="1"/>
</dbReference>
<accession>A0ABT1DTR1</accession>
<dbReference type="CDD" id="cd15831">
    <property type="entry name" value="BTAD"/>
    <property type="match status" value="1"/>
</dbReference>
<evidence type="ECO:0000259" key="6">
    <source>
        <dbReference type="SMART" id="SM01043"/>
    </source>
</evidence>
<dbReference type="Pfam" id="PF03704">
    <property type="entry name" value="BTAD"/>
    <property type="match status" value="1"/>
</dbReference>
<dbReference type="SUPFAM" id="SSF46894">
    <property type="entry name" value="C-terminal effector domain of the bipartite response regulators"/>
    <property type="match status" value="1"/>
</dbReference>
<dbReference type="SMART" id="SM00862">
    <property type="entry name" value="Trans_reg_C"/>
    <property type="match status" value="1"/>
</dbReference>
<evidence type="ECO:0000256" key="2">
    <source>
        <dbReference type="ARBA" id="ARBA00023015"/>
    </source>
</evidence>
<proteinExistence type="inferred from homology"/>
<keyword evidence="3" id="KW-0238">DNA-binding</keyword>
<organism evidence="7 8">
    <name type="scientific">Paractinoplanes aksuensis</name>
    <dbReference type="NCBI Taxonomy" id="2939490"/>
    <lineage>
        <taxon>Bacteria</taxon>
        <taxon>Bacillati</taxon>
        <taxon>Actinomycetota</taxon>
        <taxon>Actinomycetes</taxon>
        <taxon>Micromonosporales</taxon>
        <taxon>Micromonosporaceae</taxon>
        <taxon>Paractinoplanes</taxon>
    </lineage>
</organism>
<name>A0ABT1DTR1_9ACTN</name>
<dbReference type="Pfam" id="PF00931">
    <property type="entry name" value="NB-ARC"/>
    <property type="match status" value="1"/>
</dbReference>
<evidence type="ECO:0000313" key="8">
    <source>
        <dbReference type="Proteomes" id="UP001523369"/>
    </source>
</evidence>
<evidence type="ECO:0000259" key="5">
    <source>
        <dbReference type="SMART" id="SM00862"/>
    </source>
</evidence>
<dbReference type="SMART" id="SM01043">
    <property type="entry name" value="BTAD"/>
    <property type="match status" value="1"/>
</dbReference>
<dbReference type="Gene3D" id="1.10.10.10">
    <property type="entry name" value="Winged helix-like DNA-binding domain superfamily/Winged helix DNA-binding domain"/>
    <property type="match status" value="1"/>
</dbReference>